<feature type="transmembrane region" description="Helical" evidence="5">
    <location>
        <begin position="175"/>
        <end position="196"/>
    </location>
</feature>
<feature type="transmembrane region" description="Helical" evidence="5">
    <location>
        <begin position="315"/>
        <end position="341"/>
    </location>
</feature>
<proteinExistence type="predicted"/>
<dbReference type="GO" id="GO:0022857">
    <property type="term" value="F:transmembrane transporter activity"/>
    <property type="evidence" value="ECO:0007669"/>
    <property type="project" value="InterPro"/>
</dbReference>
<feature type="transmembrane region" description="Helical" evidence="5">
    <location>
        <begin position="150"/>
        <end position="169"/>
    </location>
</feature>
<reference evidence="7 8" key="1">
    <citation type="submission" date="2021-01" db="EMBL/GenBank/DDBJ databases">
        <title>Whole genome shotgun sequence of Planotetraspora mira NBRC 15435.</title>
        <authorList>
            <person name="Komaki H."/>
            <person name="Tamura T."/>
        </authorList>
    </citation>
    <scope>NUCLEOTIDE SEQUENCE [LARGE SCALE GENOMIC DNA]</scope>
    <source>
        <strain evidence="7 8">NBRC 15435</strain>
    </source>
</reference>
<evidence type="ECO:0000256" key="3">
    <source>
        <dbReference type="ARBA" id="ARBA00022989"/>
    </source>
</evidence>
<dbReference type="Pfam" id="PF07690">
    <property type="entry name" value="MFS_1"/>
    <property type="match status" value="1"/>
</dbReference>
<keyword evidence="2 5" id="KW-0812">Transmembrane</keyword>
<dbReference type="AlphaFoldDB" id="A0A8J3TWX7"/>
<feature type="transmembrane region" description="Helical" evidence="5">
    <location>
        <begin position="293"/>
        <end position="309"/>
    </location>
</feature>
<dbReference type="CDD" id="cd17324">
    <property type="entry name" value="MFS_NepI_like"/>
    <property type="match status" value="1"/>
</dbReference>
<dbReference type="InterPro" id="IPR005829">
    <property type="entry name" value="Sugar_transporter_CS"/>
</dbReference>
<evidence type="ECO:0000256" key="5">
    <source>
        <dbReference type="SAM" id="Phobius"/>
    </source>
</evidence>
<feature type="domain" description="Major facilitator superfamily (MFS) profile" evidence="6">
    <location>
        <begin position="23"/>
        <end position="404"/>
    </location>
</feature>
<dbReference type="RefSeq" id="WP_203957802.1">
    <property type="nucleotide sequence ID" value="NZ_BOOO01000044.1"/>
</dbReference>
<dbReference type="PROSITE" id="PS00216">
    <property type="entry name" value="SUGAR_TRANSPORT_1"/>
    <property type="match status" value="1"/>
</dbReference>
<protein>
    <submittedName>
        <fullName evidence="7">Permease</fullName>
    </submittedName>
</protein>
<dbReference type="Proteomes" id="UP000650628">
    <property type="component" value="Unassembled WGS sequence"/>
</dbReference>
<dbReference type="PANTHER" id="PTHR42910">
    <property type="entry name" value="TRANSPORTER SCO4007-RELATED"/>
    <property type="match status" value="1"/>
</dbReference>
<feature type="transmembrane region" description="Helical" evidence="5">
    <location>
        <begin position="264"/>
        <end position="281"/>
    </location>
</feature>
<name>A0A8J3TWX7_9ACTN</name>
<evidence type="ECO:0000313" key="7">
    <source>
        <dbReference type="EMBL" id="GII33986.1"/>
    </source>
</evidence>
<dbReference type="InterPro" id="IPR011701">
    <property type="entry name" value="MFS"/>
</dbReference>
<feature type="transmembrane region" description="Helical" evidence="5">
    <location>
        <begin position="231"/>
        <end position="252"/>
    </location>
</feature>
<comment type="caution">
    <text evidence="7">The sequence shown here is derived from an EMBL/GenBank/DDBJ whole genome shotgun (WGS) entry which is preliminary data.</text>
</comment>
<sequence>MIEPHSAPVLGPAPGVRGPDRRLTVLLAITSAVTAANVYLNQPLLGAVATSLGVGPDTLGAVPTATQLGYAAGILLLVPAGDSHDRRRLILCLGTASALALAACALSPSAWCLIVSSFAVGLLSPIPQLVTPLAVALAAGQDGQVGRGRIVGTVQGGLLVGVLASRAYSGAFAELAGWRAVYGCSCALTLLLMLVLQRALPRVPKTGAAAYRATLASLPRLFVSQPLIRRITLSGALVGIAFGAFWTTLTFLLQRHYHVGSTRIGLFGLVAAASALASPYAGRMADRLGRRGALAALIGLVIAGWLVLLPGGSSLWWLTAGVLILDVGVWGGQAVCQTILFTLDPATHNRLNTLYFALRFSGIALGSLLGSLAWGDGGWPAVVITGAAAALAGLLVGVLPVSARSRRPARRPVGDDGAARP</sequence>
<comment type="subcellular location">
    <subcellularLocation>
        <location evidence="1">Cell membrane</location>
        <topology evidence="1">Multi-pass membrane protein</topology>
    </subcellularLocation>
</comment>
<feature type="transmembrane region" description="Helical" evidence="5">
    <location>
        <begin position="90"/>
        <end position="111"/>
    </location>
</feature>
<dbReference type="InterPro" id="IPR020846">
    <property type="entry name" value="MFS_dom"/>
</dbReference>
<evidence type="ECO:0000313" key="8">
    <source>
        <dbReference type="Proteomes" id="UP000650628"/>
    </source>
</evidence>
<organism evidence="7 8">
    <name type="scientific">Planotetraspora mira</name>
    <dbReference type="NCBI Taxonomy" id="58121"/>
    <lineage>
        <taxon>Bacteria</taxon>
        <taxon>Bacillati</taxon>
        <taxon>Actinomycetota</taxon>
        <taxon>Actinomycetes</taxon>
        <taxon>Streptosporangiales</taxon>
        <taxon>Streptosporangiaceae</taxon>
        <taxon>Planotetraspora</taxon>
    </lineage>
</organism>
<keyword evidence="3 5" id="KW-1133">Transmembrane helix</keyword>
<feature type="transmembrane region" description="Helical" evidence="5">
    <location>
        <begin position="23"/>
        <end position="40"/>
    </location>
</feature>
<feature type="transmembrane region" description="Helical" evidence="5">
    <location>
        <begin position="60"/>
        <end position="78"/>
    </location>
</feature>
<feature type="transmembrane region" description="Helical" evidence="5">
    <location>
        <begin position="381"/>
        <end position="401"/>
    </location>
</feature>
<feature type="transmembrane region" description="Helical" evidence="5">
    <location>
        <begin position="353"/>
        <end position="375"/>
    </location>
</feature>
<dbReference type="InterPro" id="IPR036259">
    <property type="entry name" value="MFS_trans_sf"/>
</dbReference>
<feature type="transmembrane region" description="Helical" evidence="5">
    <location>
        <begin position="117"/>
        <end position="138"/>
    </location>
</feature>
<dbReference type="EMBL" id="BOOO01000044">
    <property type="protein sequence ID" value="GII33986.1"/>
    <property type="molecule type" value="Genomic_DNA"/>
</dbReference>
<dbReference type="PANTHER" id="PTHR42910:SF1">
    <property type="entry name" value="MAJOR FACILITATOR SUPERFAMILY (MFS) PROFILE DOMAIN-CONTAINING PROTEIN"/>
    <property type="match status" value="1"/>
</dbReference>
<dbReference type="GO" id="GO:0005886">
    <property type="term" value="C:plasma membrane"/>
    <property type="evidence" value="ECO:0007669"/>
    <property type="project" value="UniProtKB-SubCell"/>
</dbReference>
<keyword evidence="4 5" id="KW-0472">Membrane</keyword>
<evidence type="ECO:0000256" key="2">
    <source>
        <dbReference type="ARBA" id="ARBA00022692"/>
    </source>
</evidence>
<dbReference type="PROSITE" id="PS50850">
    <property type="entry name" value="MFS"/>
    <property type="match status" value="1"/>
</dbReference>
<accession>A0A8J3TWX7</accession>
<dbReference type="Gene3D" id="1.20.1250.20">
    <property type="entry name" value="MFS general substrate transporter like domains"/>
    <property type="match status" value="1"/>
</dbReference>
<evidence type="ECO:0000256" key="1">
    <source>
        <dbReference type="ARBA" id="ARBA00004651"/>
    </source>
</evidence>
<dbReference type="SUPFAM" id="SSF103473">
    <property type="entry name" value="MFS general substrate transporter"/>
    <property type="match status" value="1"/>
</dbReference>
<evidence type="ECO:0000259" key="6">
    <source>
        <dbReference type="PROSITE" id="PS50850"/>
    </source>
</evidence>
<keyword evidence="8" id="KW-1185">Reference proteome</keyword>
<gene>
    <name evidence="7" type="ORF">Pmi06nite_74280</name>
</gene>
<evidence type="ECO:0000256" key="4">
    <source>
        <dbReference type="ARBA" id="ARBA00023136"/>
    </source>
</evidence>